<organism evidence="2 3">
    <name type="scientific">Ceutorhynchus assimilis</name>
    <name type="common">cabbage seed weevil</name>
    <dbReference type="NCBI Taxonomy" id="467358"/>
    <lineage>
        <taxon>Eukaryota</taxon>
        <taxon>Metazoa</taxon>
        <taxon>Ecdysozoa</taxon>
        <taxon>Arthropoda</taxon>
        <taxon>Hexapoda</taxon>
        <taxon>Insecta</taxon>
        <taxon>Pterygota</taxon>
        <taxon>Neoptera</taxon>
        <taxon>Endopterygota</taxon>
        <taxon>Coleoptera</taxon>
        <taxon>Polyphaga</taxon>
        <taxon>Cucujiformia</taxon>
        <taxon>Curculionidae</taxon>
        <taxon>Ceutorhynchinae</taxon>
        <taxon>Ceutorhynchus</taxon>
    </lineage>
</organism>
<keyword evidence="1" id="KW-0732">Signal</keyword>
<feature type="chain" id="PRO_5040208041" description="Protein sleepless" evidence="1">
    <location>
        <begin position="19"/>
        <end position="121"/>
    </location>
</feature>
<dbReference type="Proteomes" id="UP001152799">
    <property type="component" value="Chromosome 11"/>
</dbReference>
<dbReference type="AlphaFoldDB" id="A0A9N9MKK2"/>
<evidence type="ECO:0000313" key="3">
    <source>
        <dbReference type="Proteomes" id="UP001152799"/>
    </source>
</evidence>
<protein>
    <recommendedName>
        <fullName evidence="4">Protein sleepless</fullName>
    </recommendedName>
</protein>
<dbReference type="EMBL" id="OU892287">
    <property type="protein sequence ID" value="CAG9762193.1"/>
    <property type="molecule type" value="Genomic_DNA"/>
</dbReference>
<gene>
    <name evidence="2" type="ORF">CEUTPL_LOCUS2877</name>
</gene>
<reference evidence="2" key="1">
    <citation type="submission" date="2022-01" db="EMBL/GenBank/DDBJ databases">
        <authorList>
            <person name="King R."/>
        </authorList>
    </citation>
    <scope>NUCLEOTIDE SEQUENCE</scope>
</reference>
<evidence type="ECO:0008006" key="4">
    <source>
        <dbReference type="Google" id="ProtNLM"/>
    </source>
</evidence>
<feature type="signal peptide" evidence="1">
    <location>
        <begin position="1"/>
        <end position="18"/>
    </location>
</feature>
<evidence type="ECO:0000313" key="2">
    <source>
        <dbReference type="EMBL" id="CAG9762193.1"/>
    </source>
</evidence>
<evidence type="ECO:0000256" key="1">
    <source>
        <dbReference type="SAM" id="SignalP"/>
    </source>
</evidence>
<accession>A0A9N9MKK2</accession>
<sequence>MLLKFLFCAMSLVAAVGAIKCYFCNDDRKHGNCEDRYWPVFDCDGSCVAYEAKIAEKPKRLPQVYAANYMRRCVDYPGEACSFIKSRILDTWFGVPEFHCEECYEDYCNNRANHPGTKLTF</sequence>
<name>A0A9N9MKK2_9CUCU</name>
<keyword evidence="3" id="KW-1185">Reference proteome</keyword>
<proteinExistence type="predicted"/>